<gene>
    <name evidence="10" type="ORF">V6N12_050753</name>
</gene>
<dbReference type="InterPro" id="IPR011009">
    <property type="entry name" value="Kinase-like_dom_sf"/>
</dbReference>
<dbReference type="PROSITE" id="PS00107">
    <property type="entry name" value="PROTEIN_KINASE_ATP"/>
    <property type="match status" value="1"/>
</dbReference>
<dbReference type="InterPro" id="IPR000719">
    <property type="entry name" value="Prot_kinase_dom"/>
</dbReference>
<dbReference type="SUPFAM" id="SSF56112">
    <property type="entry name" value="Protein kinase-like (PK-like)"/>
    <property type="match status" value="1"/>
</dbReference>
<evidence type="ECO:0000256" key="4">
    <source>
        <dbReference type="ARBA" id="ARBA00022741"/>
    </source>
</evidence>
<dbReference type="PANTHER" id="PTHR24349">
    <property type="entry name" value="SERINE/THREONINE-PROTEIN KINASE"/>
    <property type="match status" value="1"/>
</dbReference>
<evidence type="ECO:0000313" key="11">
    <source>
        <dbReference type="Proteomes" id="UP001472677"/>
    </source>
</evidence>
<keyword evidence="3" id="KW-0808">Transferase</keyword>
<dbReference type="InterPro" id="IPR008271">
    <property type="entry name" value="Ser/Thr_kinase_AS"/>
</dbReference>
<dbReference type="Pfam" id="PF00069">
    <property type="entry name" value="Pkinase"/>
    <property type="match status" value="1"/>
</dbReference>
<dbReference type="SMART" id="SM00220">
    <property type="entry name" value="S_TKc"/>
    <property type="match status" value="1"/>
</dbReference>
<evidence type="ECO:0000256" key="8">
    <source>
        <dbReference type="SAM" id="MobiDB-lite"/>
    </source>
</evidence>
<proteinExistence type="inferred from homology"/>
<feature type="compositionally biased region" description="Polar residues" evidence="8">
    <location>
        <begin position="440"/>
        <end position="458"/>
    </location>
</feature>
<evidence type="ECO:0000256" key="5">
    <source>
        <dbReference type="ARBA" id="ARBA00022777"/>
    </source>
</evidence>
<dbReference type="InterPro" id="IPR017441">
    <property type="entry name" value="Protein_kinase_ATP_BS"/>
</dbReference>
<keyword evidence="11" id="KW-1185">Reference proteome</keyword>
<feature type="domain" description="Protein kinase" evidence="9">
    <location>
        <begin position="159"/>
        <end position="406"/>
    </location>
</feature>
<keyword evidence="5" id="KW-0418">Kinase</keyword>
<comment type="caution">
    <text evidence="10">The sequence shown here is derived from an EMBL/GenBank/DDBJ whole genome shotgun (WGS) entry which is preliminary data.</text>
</comment>
<keyword evidence="2" id="KW-0723">Serine/threonine-protein kinase</keyword>
<keyword evidence="6 7" id="KW-0067">ATP-binding</keyword>
<keyword evidence="4 7" id="KW-0547">Nucleotide-binding</keyword>
<comment type="similarity">
    <text evidence="1">Belongs to the protein kinase superfamily. CAMK Ser/Thr protein kinase family. CaMK subfamily.</text>
</comment>
<evidence type="ECO:0000256" key="6">
    <source>
        <dbReference type="ARBA" id="ARBA00022840"/>
    </source>
</evidence>
<evidence type="ECO:0000256" key="1">
    <source>
        <dbReference type="ARBA" id="ARBA00005354"/>
    </source>
</evidence>
<evidence type="ECO:0000256" key="3">
    <source>
        <dbReference type="ARBA" id="ARBA00022679"/>
    </source>
</evidence>
<evidence type="ECO:0000259" key="9">
    <source>
        <dbReference type="PROSITE" id="PS50011"/>
    </source>
</evidence>
<evidence type="ECO:0000313" key="10">
    <source>
        <dbReference type="EMBL" id="KAK8600908.1"/>
    </source>
</evidence>
<evidence type="ECO:0000256" key="2">
    <source>
        <dbReference type="ARBA" id="ARBA00022527"/>
    </source>
</evidence>
<dbReference type="InterPro" id="IPR050205">
    <property type="entry name" value="CDPK_Ser/Thr_kinases"/>
</dbReference>
<evidence type="ECO:0000256" key="7">
    <source>
        <dbReference type="PROSITE-ProRule" id="PRU10141"/>
    </source>
</evidence>
<protein>
    <recommendedName>
        <fullName evidence="9">Protein kinase domain-containing protein</fullName>
    </recommendedName>
</protein>
<dbReference type="PROSITE" id="PS00108">
    <property type="entry name" value="PROTEIN_KINASE_ST"/>
    <property type="match status" value="1"/>
</dbReference>
<dbReference type="EMBL" id="JBBPBM010000001">
    <property type="protein sequence ID" value="KAK8600908.1"/>
    <property type="molecule type" value="Genomic_DNA"/>
</dbReference>
<organism evidence="10 11">
    <name type="scientific">Hibiscus sabdariffa</name>
    <name type="common">roselle</name>
    <dbReference type="NCBI Taxonomy" id="183260"/>
    <lineage>
        <taxon>Eukaryota</taxon>
        <taxon>Viridiplantae</taxon>
        <taxon>Streptophyta</taxon>
        <taxon>Embryophyta</taxon>
        <taxon>Tracheophyta</taxon>
        <taxon>Spermatophyta</taxon>
        <taxon>Magnoliopsida</taxon>
        <taxon>eudicotyledons</taxon>
        <taxon>Gunneridae</taxon>
        <taxon>Pentapetalae</taxon>
        <taxon>rosids</taxon>
        <taxon>malvids</taxon>
        <taxon>Malvales</taxon>
        <taxon>Malvaceae</taxon>
        <taxon>Malvoideae</taxon>
        <taxon>Hibiscus</taxon>
    </lineage>
</organism>
<feature type="region of interest" description="Disordered" evidence="8">
    <location>
        <begin position="440"/>
        <end position="469"/>
    </location>
</feature>
<dbReference type="Gene3D" id="1.10.510.10">
    <property type="entry name" value="Transferase(Phosphotransferase) domain 1"/>
    <property type="match status" value="1"/>
</dbReference>
<dbReference type="CDD" id="cd05117">
    <property type="entry name" value="STKc_CAMK"/>
    <property type="match status" value="1"/>
</dbReference>
<dbReference type="Proteomes" id="UP001472677">
    <property type="component" value="Unassembled WGS sequence"/>
</dbReference>
<accession>A0ABR2GDB2</accession>
<reference evidence="10 11" key="1">
    <citation type="journal article" date="2024" name="G3 (Bethesda)">
        <title>Genome assembly of Hibiscus sabdariffa L. provides insights into metabolisms of medicinal natural products.</title>
        <authorList>
            <person name="Kim T."/>
        </authorList>
    </citation>
    <scope>NUCLEOTIDE SEQUENCE [LARGE SCALE GENOMIC DNA]</scope>
    <source>
        <strain evidence="10">TK-2024</strain>
        <tissue evidence="10">Old leaves</tissue>
    </source>
</reference>
<sequence>MTIFRFDPPNFSRGIFRNIYVSNFTHSPCFLPSCLSLLFSIGVSLLLEPVAFLALVTGKESKRSWEIKFGIFVHYMLLFTETSMSHYSLEDYARIKKRCKEEVDIHPIGSCKSRLAGVATAPPCGASSLVLLGRGLKRKIGCIEAITRTGRKKKIEDDYFKGDLIGQGKFGSVWLCRSRTTGVDFACKTLQKGEETVHREVEIMQHLSGHPGVVTLQAVYEEPDCFHLVMELCSGGRLIDKMAEGQYSEQRAANIFKDVMSVIKYCHEMGVVHRDIKPENILLTTSGKIKLADFGLAMRISNGQTLSGLAGSPAYVAPEVLLGNYSEKVDVWSAGVLLHALLVGVLPFQGDSMKEVFKAIKNVNLDFHSGIWESVSKPARDMLGRMLTRDVSSRITADEVLRHPWILFYTEHSLKTLYMKSKSKKSLEVYVQNFNSPRSESVTRINGDSDSQHPQLVLSSNSSSCKSEEQDENGVVDVLAVAISHVRISEPKRSRICSPPGPIEQQCSSNMTANNLCRAF</sequence>
<feature type="binding site" evidence="7">
    <location>
        <position position="188"/>
    </location>
    <ligand>
        <name>ATP</name>
        <dbReference type="ChEBI" id="CHEBI:30616"/>
    </ligand>
</feature>
<name>A0ABR2GDB2_9ROSI</name>
<dbReference type="PROSITE" id="PS50011">
    <property type="entry name" value="PROTEIN_KINASE_DOM"/>
    <property type="match status" value="1"/>
</dbReference>